<dbReference type="Gene3D" id="1.20.1260.10">
    <property type="match status" value="2"/>
</dbReference>
<evidence type="ECO:0000313" key="2">
    <source>
        <dbReference type="Proteomes" id="UP001156102"/>
    </source>
</evidence>
<evidence type="ECO:0000313" key="1">
    <source>
        <dbReference type="EMBL" id="MCP8969096.1"/>
    </source>
</evidence>
<reference evidence="1" key="1">
    <citation type="submission" date="2022-07" db="EMBL/GenBank/DDBJ databases">
        <authorList>
            <person name="Li W.-J."/>
            <person name="Deng Q.-Q."/>
        </authorList>
    </citation>
    <scope>NUCLEOTIDE SEQUENCE</scope>
    <source>
        <strain evidence="1">SYSU M60031</strain>
    </source>
</reference>
<gene>
    <name evidence="1" type="ORF">NK662_11150</name>
</gene>
<dbReference type="InterPro" id="IPR021617">
    <property type="entry name" value="DUF3231"/>
</dbReference>
<dbReference type="AlphaFoldDB" id="A0AA41X547"/>
<name>A0AA41X547_9BACI</name>
<organism evidence="1 2">
    <name type="scientific">Ectobacillus ponti</name>
    <dbReference type="NCBI Taxonomy" id="2961894"/>
    <lineage>
        <taxon>Bacteria</taxon>
        <taxon>Bacillati</taxon>
        <taxon>Bacillota</taxon>
        <taxon>Bacilli</taxon>
        <taxon>Bacillales</taxon>
        <taxon>Bacillaceae</taxon>
        <taxon>Ectobacillus</taxon>
    </lineage>
</organism>
<protein>
    <submittedName>
        <fullName evidence="1">DUF3231 family protein</fullName>
    </submittedName>
</protein>
<dbReference type="Proteomes" id="UP001156102">
    <property type="component" value="Unassembled WGS sequence"/>
</dbReference>
<comment type="caution">
    <text evidence="1">The sequence shown here is derived from an EMBL/GenBank/DDBJ whole genome shotgun (WGS) entry which is preliminary data.</text>
</comment>
<dbReference type="RefSeq" id="WP_254759014.1">
    <property type="nucleotide sequence ID" value="NZ_JANCLT010000005.1"/>
</dbReference>
<proteinExistence type="predicted"/>
<dbReference type="EMBL" id="JANCLT010000005">
    <property type="protein sequence ID" value="MCP8969096.1"/>
    <property type="molecule type" value="Genomic_DNA"/>
</dbReference>
<sequence length="332" mass="37603">MPERPAVTSSELGVLWLTYQQKTMILRMLEYFIARADDEKAAGIMKGLYGEAHPYAERMKEIFQEEGAAVPIGFTVQDVEQNAPKLYDNGFDIMFIRLMKEISMGMHALNITMVYREDLILLFKDLTAITQKYYALCSGYLLEKGILARPPYIAMPQSVEFAESTRYLSGNPIADLFHEKRTLNTVELAHIYHSIEANIIGKQLIMGFAQVAQEEEARSFFREGAKLAESIIEELRHVLQKSGVQSPESSVGNLTLSTDAPFSDKLMMYCISLFCSFSMGGNSLGTAFSLRNDLPAKMTVFMKDIFEYAHKGAKIMIRHGWMEEPLQLEKPE</sequence>
<dbReference type="InterPro" id="IPR012347">
    <property type="entry name" value="Ferritin-like"/>
</dbReference>
<keyword evidence="2" id="KW-1185">Reference proteome</keyword>
<accession>A0AA41X547</accession>
<dbReference type="Pfam" id="PF11553">
    <property type="entry name" value="DUF3231"/>
    <property type="match status" value="2"/>
</dbReference>